<name>A0A8J4E6M4_9ACTN</name>
<evidence type="ECO:0000256" key="7">
    <source>
        <dbReference type="SAM" id="Phobius"/>
    </source>
</evidence>
<protein>
    <submittedName>
        <fullName evidence="8">Amino acid permease</fullName>
    </submittedName>
</protein>
<dbReference type="Proteomes" id="UP000612585">
    <property type="component" value="Unassembled WGS sequence"/>
</dbReference>
<reference evidence="8" key="1">
    <citation type="submission" date="2021-01" db="EMBL/GenBank/DDBJ databases">
        <title>Whole genome shotgun sequence of Virgisporangium aurantiacum NBRC 16421.</title>
        <authorList>
            <person name="Komaki H."/>
            <person name="Tamura T."/>
        </authorList>
    </citation>
    <scope>NUCLEOTIDE SEQUENCE</scope>
    <source>
        <strain evidence="8">NBRC 16421</strain>
    </source>
</reference>
<evidence type="ECO:0000256" key="6">
    <source>
        <dbReference type="SAM" id="MobiDB-lite"/>
    </source>
</evidence>
<keyword evidence="5 7" id="KW-0472">Membrane</keyword>
<keyword evidence="2" id="KW-1003">Cell membrane</keyword>
<feature type="transmembrane region" description="Helical" evidence="7">
    <location>
        <begin position="337"/>
        <end position="359"/>
    </location>
</feature>
<dbReference type="EMBL" id="BOPG01000091">
    <property type="protein sequence ID" value="GIJ63313.1"/>
    <property type="molecule type" value="Genomic_DNA"/>
</dbReference>
<feature type="transmembrane region" description="Helical" evidence="7">
    <location>
        <begin position="402"/>
        <end position="419"/>
    </location>
</feature>
<dbReference type="Gene3D" id="1.20.1740.10">
    <property type="entry name" value="Amino acid/polyamine transporter I"/>
    <property type="match status" value="1"/>
</dbReference>
<sequence length="454" mass="47891">MAIGAALQITVVMGAMAGELGNLHLLVWAGAAFVGLVQCFLIAEMAKHAPHRAGGAATYAQEAFGGRTSWVAALSGWGYWFAWTPGIAVNLILAAEYLESTVWPDVNTVALSAGIGVALYAVNTLGLRHLVRISAVLMVLAGLTLLALLVTPLFQPSLFDAGELSPLAAPADTEGSTWELLVKWFFVATWSAYGAEIAASIVAELREPAAKVMRAMVTAGVVCLAAFAIVPIVMTGIVGADGLSESPSTVFLAPAEVVFGDAGRLIVGVMLACALILGAQAYIIASSRTVYQLSKDAHLPRLFTRVNRFGVPVMSVICDAAVIAVLLLIFGSDVVDVVAAANIGYLVVFVLMPLGFVIVRVRRRRAGQPLVLHPVWTGIGVAVVALNAVLLVVGAALWGVEIWLTGLIVMTLIFPLIAWRRWRDRVDARRHEATADPAESVPAQPVGATSESER</sequence>
<feature type="transmembrane region" description="Helical" evidence="7">
    <location>
        <begin position="77"/>
        <end position="95"/>
    </location>
</feature>
<feature type="region of interest" description="Disordered" evidence="6">
    <location>
        <begin position="432"/>
        <end position="454"/>
    </location>
</feature>
<keyword evidence="9" id="KW-1185">Reference proteome</keyword>
<feature type="transmembrane region" description="Helical" evidence="7">
    <location>
        <begin position="215"/>
        <end position="238"/>
    </location>
</feature>
<feature type="transmembrane region" description="Helical" evidence="7">
    <location>
        <begin position="101"/>
        <end position="122"/>
    </location>
</feature>
<dbReference type="InterPro" id="IPR002293">
    <property type="entry name" value="AA/rel_permease1"/>
</dbReference>
<dbReference type="PANTHER" id="PTHR42770:SF7">
    <property type="entry name" value="MEMBRANE PROTEIN"/>
    <property type="match status" value="1"/>
</dbReference>
<evidence type="ECO:0000256" key="3">
    <source>
        <dbReference type="ARBA" id="ARBA00022692"/>
    </source>
</evidence>
<keyword evidence="3 7" id="KW-0812">Transmembrane</keyword>
<dbReference type="Pfam" id="PF13520">
    <property type="entry name" value="AA_permease_2"/>
    <property type="match status" value="1"/>
</dbReference>
<comment type="caution">
    <text evidence="8">The sequence shown here is derived from an EMBL/GenBank/DDBJ whole genome shotgun (WGS) entry which is preliminary data.</text>
</comment>
<dbReference type="PANTHER" id="PTHR42770">
    <property type="entry name" value="AMINO ACID TRANSPORTER-RELATED"/>
    <property type="match status" value="1"/>
</dbReference>
<accession>A0A8J4E6M4</accession>
<dbReference type="PIRSF" id="PIRSF006060">
    <property type="entry name" value="AA_transporter"/>
    <property type="match status" value="1"/>
</dbReference>
<evidence type="ECO:0000256" key="2">
    <source>
        <dbReference type="ARBA" id="ARBA00022475"/>
    </source>
</evidence>
<gene>
    <name evidence="8" type="ORF">Vau01_108290</name>
</gene>
<comment type="subcellular location">
    <subcellularLocation>
        <location evidence="1">Cell membrane</location>
        <topology evidence="1">Multi-pass membrane protein</topology>
    </subcellularLocation>
</comment>
<evidence type="ECO:0000313" key="9">
    <source>
        <dbReference type="Proteomes" id="UP000612585"/>
    </source>
</evidence>
<keyword evidence="4 7" id="KW-1133">Transmembrane helix</keyword>
<feature type="transmembrane region" description="Helical" evidence="7">
    <location>
        <begin position="265"/>
        <end position="285"/>
    </location>
</feature>
<dbReference type="GO" id="GO:0022857">
    <property type="term" value="F:transmembrane transporter activity"/>
    <property type="evidence" value="ECO:0007669"/>
    <property type="project" value="InterPro"/>
</dbReference>
<dbReference type="GO" id="GO:0005886">
    <property type="term" value="C:plasma membrane"/>
    <property type="evidence" value="ECO:0007669"/>
    <property type="project" value="UniProtKB-SubCell"/>
</dbReference>
<dbReference type="AlphaFoldDB" id="A0A8J4E6M4"/>
<evidence type="ECO:0000256" key="5">
    <source>
        <dbReference type="ARBA" id="ARBA00023136"/>
    </source>
</evidence>
<feature type="transmembrane region" description="Helical" evidence="7">
    <location>
        <begin position="306"/>
        <end position="331"/>
    </location>
</feature>
<feature type="transmembrane region" description="Helical" evidence="7">
    <location>
        <begin position="184"/>
        <end position="203"/>
    </location>
</feature>
<evidence type="ECO:0000313" key="8">
    <source>
        <dbReference type="EMBL" id="GIJ63313.1"/>
    </source>
</evidence>
<organism evidence="8 9">
    <name type="scientific">Virgisporangium aurantiacum</name>
    <dbReference type="NCBI Taxonomy" id="175570"/>
    <lineage>
        <taxon>Bacteria</taxon>
        <taxon>Bacillati</taxon>
        <taxon>Actinomycetota</taxon>
        <taxon>Actinomycetes</taxon>
        <taxon>Micromonosporales</taxon>
        <taxon>Micromonosporaceae</taxon>
        <taxon>Virgisporangium</taxon>
    </lineage>
</organism>
<feature type="transmembrane region" description="Helical" evidence="7">
    <location>
        <begin position="27"/>
        <end position="43"/>
    </location>
</feature>
<dbReference type="InterPro" id="IPR050367">
    <property type="entry name" value="APC_superfamily"/>
</dbReference>
<evidence type="ECO:0000256" key="1">
    <source>
        <dbReference type="ARBA" id="ARBA00004651"/>
    </source>
</evidence>
<feature type="transmembrane region" description="Helical" evidence="7">
    <location>
        <begin position="134"/>
        <end position="154"/>
    </location>
</feature>
<feature type="transmembrane region" description="Helical" evidence="7">
    <location>
        <begin position="371"/>
        <end position="396"/>
    </location>
</feature>
<evidence type="ECO:0000256" key="4">
    <source>
        <dbReference type="ARBA" id="ARBA00022989"/>
    </source>
</evidence>
<proteinExistence type="predicted"/>